<gene>
    <name evidence="2" type="ORF">SAMN04488541_101772</name>
</gene>
<keyword evidence="1" id="KW-1133">Transmembrane helix</keyword>
<dbReference type="RefSeq" id="WP_091545019.1">
    <property type="nucleotide sequence ID" value="NZ_FONY01000017.1"/>
</dbReference>
<dbReference type="OrthoDB" id="4960523at2"/>
<evidence type="ECO:0008006" key="4">
    <source>
        <dbReference type="Google" id="ProtNLM"/>
    </source>
</evidence>
<protein>
    <recommendedName>
        <fullName evidence="4">DUF3137 domain-containing protein</fullName>
    </recommendedName>
</protein>
<name>A0A1I2GBE1_9BACT</name>
<reference evidence="3" key="1">
    <citation type="submission" date="2016-10" db="EMBL/GenBank/DDBJ databases">
        <authorList>
            <person name="Varghese N."/>
            <person name="Submissions S."/>
        </authorList>
    </citation>
    <scope>NUCLEOTIDE SEQUENCE [LARGE SCALE GENOMIC DNA]</scope>
    <source>
        <strain>GEY</strain>
        <strain evidence="3">DSM 9560</strain>
    </source>
</reference>
<dbReference type="AlphaFoldDB" id="A0A1I2GBE1"/>
<dbReference type="EMBL" id="FONY01000017">
    <property type="protein sequence ID" value="SFF14493.1"/>
    <property type="molecule type" value="Genomic_DNA"/>
</dbReference>
<evidence type="ECO:0000313" key="2">
    <source>
        <dbReference type="EMBL" id="SFF14493.1"/>
    </source>
</evidence>
<proteinExistence type="predicted"/>
<accession>A0A1I2GBE1</accession>
<dbReference type="STRING" id="1003.SAMN04488541_101772"/>
<feature type="transmembrane region" description="Helical" evidence="1">
    <location>
        <begin position="58"/>
        <end position="76"/>
    </location>
</feature>
<dbReference type="InterPro" id="IPR021484">
    <property type="entry name" value="DUF3137"/>
</dbReference>
<evidence type="ECO:0000256" key="1">
    <source>
        <dbReference type="SAM" id="Phobius"/>
    </source>
</evidence>
<organism evidence="2 3">
    <name type="scientific">Thermoflexibacter ruber</name>
    <dbReference type="NCBI Taxonomy" id="1003"/>
    <lineage>
        <taxon>Bacteria</taxon>
        <taxon>Pseudomonadati</taxon>
        <taxon>Bacteroidota</taxon>
        <taxon>Cytophagia</taxon>
        <taxon>Cytophagales</taxon>
        <taxon>Thermoflexibacteraceae</taxon>
        <taxon>Thermoflexibacter</taxon>
    </lineage>
</organism>
<dbReference type="Proteomes" id="UP000199513">
    <property type="component" value="Unassembled WGS sequence"/>
</dbReference>
<keyword evidence="3" id="KW-1185">Reference proteome</keyword>
<evidence type="ECO:0000313" key="3">
    <source>
        <dbReference type="Proteomes" id="UP000199513"/>
    </source>
</evidence>
<feature type="transmembrane region" description="Helical" evidence="1">
    <location>
        <begin position="34"/>
        <end position="52"/>
    </location>
</feature>
<sequence>MKSAKEYSEFCEKTLFPELEGLEARRKAIGNKRISFLLIVLILIVFHIIVILLDFAPLWSIMVSMLLVPFVFSFIYRQFGTDPNLVEDLEDEVIKHSITFLIGSPLYKEEQGMDYDIFARSRLFLQLPEDYKGRHLTKGRLDSNLVLFSTIDCGYFRNVGKKELEWQNIFKGLMVVNAFERNLGLNAEIIPNDLEQNLYLIGKELKKYNFQRSQKVPFDQDKEFSQAYAVYADKPLEAMRLITAPLRQAILNFKQSVGIDVAISFVEIKIEKENKLENRAESKIYFAFSADSLVSTDIGKTFLQPNSVNGFYLCISFVSMVLNELRLRFIKKPGVDWSI</sequence>
<dbReference type="Pfam" id="PF11335">
    <property type="entry name" value="DUF3137"/>
    <property type="match status" value="1"/>
</dbReference>
<keyword evidence="1" id="KW-0812">Transmembrane</keyword>
<keyword evidence="1" id="KW-0472">Membrane</keyword>